<proteinExistence type="inferred from homology"/>
<dbReference type="InterPro" id="IPR008927">
    <property type="entry name" value="6-PGluconate_DH-like_C_sf"/>
</dbReference>
<dbReference type="Proteomes" id="UP000584587">
    <property type="component" value="Unassembled WGS sequence"/>
</dbReference>
<dbReference type="GO" id="GO:0004735">
    <property type="term" value="F:pyrroline-5-carboxylate reductase activity"/>
    <property type="evidence" value="ECO:0007669"/>
    <property type="project" value="UniProtKB-UniRule"/>
</dbReference>
<dbReference type="PROSITE" id="PS00521">
    <property type="entry name" value="P5CR"/>
    <property type="match status" value="1"/>
</dbReference>
<evidence type="ECO:0000256" key="1">
    <source>
        <dbReference type="ARBA" id="ARBA00005525"/>
    </source>
</evidence>
<evidence type="ECO:0000313" key="9">
    <source>
        <dbReference type="Proteomes" id="UP000584587"/>
    </source>
</evidence>
<feature type="domain" description="Pyrroline-5-carboxylate reductase catalytic N-terminal" evidence="6">
    <location>
        <begin position="2"/>
        <end position="95"/>
    </location>
</feature>
<dbReference type="GO" id="GO:0005737">
    <property type="term" value="C:cytoplasm"/>
    <property type="evidence" value="ECO:0007669"/>
    <property type="project" value="UniProtKB-SubCell"/>
</dbReference>
<feature type="domain" description="Pyrroline-5-carboxylate reductase dimerisation" evidence="7">
    <location>
        <begin position="155"/>
        <end position="259"/>
    </location>
</feature>
<dbReference type="SUPFAM" id="SSF51735">
    <property type="entry name" value="NAD(P)-binding Rossmann-fold domains"/>
    <property type="match status" value="1"/>
</dbReference>
<sequence>MKIGFLGAGHLGGAIIKGLLASKKYQQEDFHIVVGSDSSMAAYQKENFKVSKDWATLADCEVVLLALRPDDISKNKEQLSAIFSKQQIIISVAAGVNLQQLQAIFPNASVSRAMPNTSCQFNQSMTMIAQEGKPEANQTAQEIFNLLGKTIVLPEEKIHVFIAICGSASAYLYYWLQPLMQMALDSKISLADSKSIITELLVGVAANIQHSSDSLAELQKQVSVPGGTTIEAISVFDQHNLKQVVSEAIAAVAKRSQELA</sequence>
<comment type="caution">
    <text evidence="8">The sequence shown here is derived from an EMBL/GenBank/DDBJ whole genome shotgun (WGS) entry which is preliminary data.</text>
</comment>
<dbReference type="PANTHER" id="PTHR11645:SF0">
    <property type="entry name" value="PYRROLINE-5-CARBOXYLATE REDUCTASE 3"/>
    <property type="match status" value="1"/>
</dbReference>
<comment type="similarity">
    <text evidence="1 4">Belongs to the pyrroline-5-carboxylate reductase family.</text>
</comment>
<evidence type="ECO:0000256" key="4">
    <source>
        <dbReference type="HAMAP-Rule" id="MF_01925"/>
    </source>
</evidence>
<dbReference type="Pfam" id="PF14748">
    <property type="entry name" value="P5CR_dimer"/>
    <property type="match status" value="1"/>
</dbReference>
<dbReference type="InterPro" id="IPR028939">
    <property type="entry name" value="P5C_Rdtase_cat_N"/>
</dbReference>
<keyword evidence="4" id="KW-0641">Proline biosynthesis</keyword>
<evidence type="ECO:0000256" key="3">
    <source>
        <dbReference type="ARBA" id="ARBA00023002"/>
    </source>
</evidence>
<dbReference type="GO" id="GO:0055129">
    <property type="term" value="P:L-proline biosynthetic process"/>
    <property type="evidence" value="ECO:0007669"/>
    <property type="project" value="UniProtKB-UniRule"/>
</dbReference>
<keyword evidence="3 4" id="KW-0560">Oxidoreductase</keyword>
<dbReference type="InterPro" id="IPR053790">
    <property type="entry name" value="P5CR-like_CS"/>
</dbReference>
<dbReference type="HAMAP" id="MF_01925">
    <property type="entry name" value="P5C_reductase"/>
    <property type="match status" value="1"/>
</dbReference>
<keyword evidence="4" id="KW-0963">Cytoplasm</keyword>
<evidence type="ECO:0000256" key="2">
    <source>
        <dbReference type="ARBA" id="ARBA00022857"/>
    </source>
</evidence>
<comment type="function">
    <text evidence="4">Catalyzes the reduction of 1-pyrroline-5-carboxylate (PCA) to L-proline.</text>
</comment>
<protein>
    <recommendedName>
        <fullName evidence="4">Pyrroline-5-carboxylate reductase</fullName>
        <shortName evidence="4">P5C reductase</shortName>
        <shortName evidence="4">P5CR</shortName>
        <ecNumber evidence="4">1.5.1.2</ecNumber>
    </recommendedName>
    <alternativeName>
        <fullName evidence="4">PCA reductase</fullName>
    </alternativeName>
</protein>
<dbReference type="SUPFAM" id="SSF48179">
    <property type="entry name" value="6-phosphogluconate dehydrogenase C-terminal domain-like"/>
    <property type="match status" value="1"/>
</dbReference>
<evidence type="ECO:0000259" key="6">
    <source>
        <dbReference type="Pfam" id="PF03807"/>
    </source>
</evidence>
<evidence type="ECO:0000313" key="8">
    <source>
        <dbReference type="EMBL" id="NKE38789.1"/>
    </source>
</evidence>
<gene>
    <name evidence="4" type="primary">proC</name>
    <name evidence="8" type="ORF">HER12_03415</name>
</gene>
<dbReference type="UniPathway" id="UPA00098">
    <property type="reaction ID" value="UER00361"/>
</dbReference>
<dbReference type="Pfam" id="PF03807">
    <property type="entry name" value="F420_oxidored"/>
    <property type="match status" value="1"/>
</dbReference>
<comment type="pathway">
    <text evidence="4">Amino-acid biosynthesis; L-proline biosynthesis; L-proline from L-glutamate 5-semialdehyde: step 1/1.</text>
</comment>
<dbReference type="InterPro" id="IPR000304">
    <property type="entry name" value="Pyrroline-COOH_reductase"/>
</dbReference>
<organism evidence="8 9">
    <name type="scientific">Spiroplasma platyhelix PALS-1</name>
    <dbReference type="NCBI Taxonomy" id="1276218"/>
    <lineage>
        <taxon>Bacteria</taxon>
        <taxon>Bacillati</taxon>
        <taxon>Mycoplasmatota</taxon>
        <taxon>Mollicutes</taxon>
        <taxon>Entomoplasmatales</taxon>
        <taxon>Spiroplasmataceae</taxon>
        <taxon>Spiroplasma</taxon>
    </lineage>
</organism>
<evidence type="ECO:0000259" key="7">
    <source>
        <dbReference type="Pfam" id="PF14748"/>
    </source>
</evidence>
<comment type="catalytic activity">
    <reaction evidence="4">
        <text>L-proline + NAD(+) = (S)-1-pyrroline-5-carboxylate + NADH + 2 H(+)</text>
        <dbReference type="Rhea" id="RHEA:14105"/>
        <dbReference type="ChEBI" id="CHEBI:15378"/>
        <dbReference type="ChEBI" id="CHEBI:17388"/>
        <dbReference type="ChEBI" id="CHEBI:57540"/>
        <dbReference type="ChEBI" id="CHEBI:57945"/>
        <dbReference type="ChEBI" id="CHEBI:60039"/>
        <dbReference type="EC" id="1.5.1.2"/>
    </reaction>
</comment>
<comment type="subcellular location">
    <subcellularLocation>
        <location evidence="4">Cytoplasm</location>
    </subcellularLocation>
</comment>
<reference evidence="8 9" key="1">
    <citation type="submission" date="2020-04" db="EMBL/GenBank/DDBJ databases">
        <title>Complete genome sequence of Spiroplasma platyhelix ATCC 51748, an insect isolate.</title>
        <authorList>
            <person name="Green E.A."/>
            <person name="Klassen J.L."/>
        </authorList>
    </citation>
    <scope>NUCLEOTIDE SEQUENCE [LARGE SCALE GENOMIC DNA]</scope>
    <source>
        <strain evidence="8 9">PALS-1</strain>
    </source>
</reference>
<comment type="catalytic activity">
    <reaction evidence="4">
        <text>L-proline + NADP(+) = (S)-1-pyrroline-5-carboxylate + NADPH + 2 H(+)</text>
        <dbReference type="Rhea" id="RHEA:14109"/>
        <dbReference type="ChEBI" id="CHEBI:15378"/>
        <dbReference type="ChEBI" id="CHEBI:17388"/>
        <dbReference type="ChEBI" id="CHEBI:57783"/>
        <dbReference type="ChEBI" id="CHEBI:58349"/>
        <dbReference type="ChEBI" id="CHEBI:60039"/>
        <dbReference type="EC" id="1.5.1.2"/>
    </reaction>
</comment>
<dbReference type="EMBL" id="JAAVVK010000002">
    <property type="protein sequence ID" value="NKE38789.1"/>
    <property type="molecule type" value="Genomic_DNA"/>
</dbReference>
<dbReference type="PIRSF" id="PIRSF000193">
    <property type="entry name" value="Pyrrol-5-carb_rd"/>
    <property type="match status" value="1"/>
</dbReference>
<evidence type="ECO:0000256" key="5">
    <source>
        <dbReference type="PIRSR" id="PIRSR000193-1"/>
    </source>
</evidence>
<keyword evidence="2 4" id="KW-0521">NADP</keyword>
<dbReference type="InterPro" id="IPR036291">
    <property type="entry name" value="NAD(P)-bd_dom_sf"/>
</dbReference>
<keyword evidence="4" id="KW-0028">Amino-acid biosynthesis</keyword>
<keyword evidence="9" id="KW-1185">Reference proteome</keyword>
<dbReference type="Gene3D" id="3.40.50.720">
    <property type="entry name" value="NAD(P)-binding Rossmann-like Domain"/>
    <property type="match status" value="1"/>
</dbReference>
<dbReference type="PANTHER" id="PTHR11645">
    <property type="entry name" value="PYRROLINE-5-CARBOXYLATE REDUCTASE"/>
    <property type="match status" value="1"/>
</dbReference>
<dbReference type="RefSeq" id="WP_168105259.1">
    <property type="nucleotide sequence ID" value="NZ_CP051215.1"/>
</dbReference>
<dbReference type="Gene3D" id="1.10.3730.10">
    <property type="entry name" value="ProC C-terminal domain-like"/>
    <property type="match status" value="1"/>
</dbReference>
<name>A0A846U2P0_9MOLU</name>
<dbReference type="InterPro" id="IPR029036">
    <property type="entry name" value="P5CR_dimer"/>
</dbReference>
<feature type="binding site" evidence="5">
    <location>
        <begin position="66"/>
        <end position="69"/>
    </location>
    <ligand>
        <name>NADP(+)</name>
        <dbReference type="ChEBI" id="CHEBI:58349"/>
    </ligand>
</feature>
<dbReference type="EC" id="1.5.1.2" evidence="4"/>
<dbReference type="AlphaFoldDB" id="A0A846U2P0"/>
<feature type="binding site" evidence="5">
    <location>
        <begin position="6"/>
        <end position="11"/>
    </location>
    <ligand>
        <name>NADP(+)</name>
        <dbReference type="ChEBI" id="CHEBI:58349"/>
    </ligand>
</feature>
<accession>A0A846U2P0</accession>